<dbReference type="SUPFAM" id="SSF52540">
    <property type="entry name" value="P-loop containing nucleoside triphosphate hydrolases"/>
    <property type="match status" value="1"/>
</dbReference>
<dbReference type="Pfam" id="PF10609">
    <property type="entry name" value="ParA"/>
    <property type="match status" value="1"/>
</dbReference>
<dbReference type="GO" id="GO:0009898">
    <property type="term" value="C:cytoplasmic side of plasma membrane"/>
    <property type="evidence" value="ECO:0007669"/>
    <property type="project" value="TreeGrafter"/>
</dbReference>
<sequence>MEQKKIWAFGGGKGGVGKSFVAGNLGILLAQNGYNVILADLDLGGANMHTWLGVNSPTKSISEFIEREVLDIKKLLIPTDIPGLNLLSGAKDGVEIANMKHTQKRRFITALRQLDADYIVIDLGAGTAYNTIDFFLLADSQGLIVIPEPTSIENAYRFIKNSFFRQVFHNSQGFGLKNVVNEIMRKDNPHNVNTPKELIDYFNKLGGKATVFIEEQIQYFMPKLILNQVRTERDQMVGPAMKKACLKYFNLNVKFMGQVSFDDTVRKSVLERQPLAVAYSDCVPMEQLKVILTDLLKDEEEYAGNNSILSQLVL</sequence>
<organism evidence="3">
    <name type="scientific">marine metagenome</name>
    <dbReference type="NCBI Taxonomy" id="408172"/>
    <lineage>
        <taxon>unclassified sequences</taxon>
        <taxon>metagenomes</taxon>
        <taxon>ecological metagenomes</taxon>
    </lineage>
</organism>
<dbReference type="PANTHER" id="PTHR43384">
    <property type="entry name" value="SEPTUM SITE-DETERMINING PROTEIN MIND HOMOLOG, CHLOROPLASTIC-RELATED"/>
    <property type="match status" value="1"/>
</dbReference>
<keyword evidence="2" id="KW-0067">ATP-binding</keyword>
<evidence type="ECO:0000256" key="2">
    <source>
        <dbReference type="ARBA" id="ARBA00022840"/>
    </source>
</evidence>
<dbReference type="InterPro" id="IPR050625">
    <property type="entry name" value="ParA/MinD_ATPase"/>
</dbReference>
<dbReference type="PANTHER" id="PTHR43384:SF4">
    <property type="entry name" value="CELLULOSE BIOSYNTHESIS PROTEIN BCSQ-RELATED"/>
    <property type="match status" value="1"/>
</dbReference>
<reference evidence="3" key="1">
    <citation type="submission" date="2018-05" db="EMBL/GenBank/DDBJ databases">
        <authorList>
            <person name="Lanie J.A."/>
            <person name="Ng W.-L."/>
            <person name="Kazmierczak K.M."/>
            <person name="Andrzejewski T.M."/>
            <person name="Davidsen T.M."/>
            <person name="Wayne K.J."/>
            <person name="Tettelin H."/>
            <person name="Glass J.I."/>
            <person name="Rusch D."/>
            <person name="Podicherti R."/>
            <person name="Tsui H.-C.T."/>
            <person name="Winkler M.E."/>
        </authorList>
    </citation>
    <scope>NUCLEOTIDE SEQUENCE</scope>
</reference>
<evidence type="ECO:0000256" key="1">
    <source>
        <dbReference type="ARBA" id="ARBA00022741"/>
    </source>
</evidence>
<dbReference type="GO" id="GO:0051782">
    <property type="term" value="P:negative regulation of cell division"/>
    <property type="evidence" value="ECO:0007669"/>
    <property type="project" value="TreeGrafter"/>
</dbReference>
<evidence type="ECO:0000313" key="3">
    <source>
        <dbReference type="EMBL" id="SVA87866.1"/>
    </source>
</evidence>
<dbReference type="Gene3D" id="3.40.50.300">
    <property type="entry name" value="P-loop containing nucleotide triphosphate hydrolases"/>
    <property type="match status" value="1"/>
</dbReference>
<accession>A0A381ZF18</accession>
<protein>
    <submittedName>
        <fullName evidence="3">Uncharacterized protein</fullName>
    </submittedName>
</protein>
<dbReference type="AlphaFoldDB" id="A0A381ZF18"/>
<keyword evidence="1" id="KW-0547">Nucleotide-binding</keyword>
<dbReference type="InterPro" id="IPR027417">
    <property type="entry name" value="P-loop_NTPase"/>
</dbReference>
<dbReference type="EMBL" id="UINC01021077">
    <property type="protein sequence ID" value="SVA87866.1"/>
    <property type="molecule type" value="Genomic_DNA"/>
</dbReference>
<dbReference type="GO" id="GO:0005524">
    <property type="term" value="F:ATP binding"/>
    <property type="evidence" value="ECO:0007669"/>
    <property type="project" value="UniProtKB-KW"/>
</dbReference>
<dbReference type="InterPro" id="IPR033756">
    <property type="entry name" value="YlxH/NBP35"/>
</dbReference>
<dbReference type="GO" id="GO:0016887">
    <property type="term" value="F:ATP hydrolysis activity"/>
    <property type="evidence" value="ECO:0007669"/>
    <property type="project" value="TreeGrafter"/>
</dbReference>
<name>A0A381ZF18_9ZZZZ</name>
<dbReference type="GO" id="GO:0005829">
    <property type="term" value="C:cytosol"/>
    <property type="evidence" value="ECO:0007669"/>
    <property type="project" value="TreeGrafter"/>
</dbReference>
<proteinExistence type="predicted"/>
<gene>
    <name evidence="3" type="ORF">METZ01_LOCUS140720</name>
</gene>